<reference evidence="1 2" key="2">
    <citation type="submission" date="2018-11" db="EMBL/GenBank/DDBJ databases">
        <authorList>
            <consortium name="Pathogen Informatics"/>
        </authorList>
    </citation>
    <scope>NUCLEOTIDE SEQUENCE [LARGE SCALE GENOMIC DNA]</scope>
</reference>
<protein>
    <submittedName>
        <fullName evidence="3">Transposase</fullName>
    </submittedName>
</protein>
<keyword evidence="2" id="KW-1185">Reference proteome</keyword>
<evidence type="ECO:0000313" key="3">
    <source>
        <dbReference type="WBParaSite" id="GPUH_0002126301-mRNA-1"/>
    </source>
</evidence>
<evidence type="ECO:0000313" key="1">
    <source>
        <dbReference type="EMBL" id="VDN37827.1"/>
    </source>
</evidence>
<dbReference type="AlphaFoldDB" id="A0A183EJU7"/>
<dbReference type="EMBL" id="UYRT01092132">
    <property type="protein sequence ID" value="VDN37827.1"/>
    <property type="molecule type" value="Genomic_DNA"/>
</dbReference>
<evidence type="ECO:0000313" key="2">
    <source>
        <dbReference type="Proteomes" id="UP000271098"/>
    </source>
</evidence>
<name>A0A183EJU7_9BILA</name>
<organism evidence="3">
    <name type="scientific">Gongylonema pulchrum</name>
    <dbReference type="NCBI Taxonomy" id="637853"/>
    <lineage>
        <taxon>Eukaryota</taxon>
        <taxon>Metazoa</taxon>
        <taxon>Ecdysozoa</taxon>
        <taxon>Nematoda</taxon>
        <taxon>Chromadorea</taxon>
        <taxon>Rhabditida</taxon>
        <taxon>Spirurina</taxon>
        <taxon>Spiruromorpha</taxon>
        <taxon>Spiruroidea</taxon>
        <taxon>Gongylonematidae</taxon>
        <taxon>Gongylonema</taxon>
    </lineage>
</organism>
<accession>A0A183EJU7</accession>
<sequence length="85" mass="9852">MSAIYDRPVPLGIKLWTQQWFFKQLPGGKPFVRHLNSLHDQITVEKFDFITSLSARGLYDTAVLLFITAPPPHHLKFLKQLLIHL</sequence>
<dbReference type="WBParaSite" id="GPUH_0002126301-mRNA-1">
    <property type="protein sequence ID" value="GPUH_0002126301-mRNA-1"/>
    <property type="gene ID" value="GPUH_0002126301"/>
</dbReference>
<proteinExistence type="predicted"/>
<dbReference type="Proteomes" id="UP000271098">
    <property type="component" value="Unassembled WGS sequence"/>
</dbReference>
<reference evidence="3" key="1">
    <citation type="submission" date="2016-06" db="UniProtKB">
        <authorList>
            <consortium name="WormBaseParasite"/>
        </authorList>
    </citation>
    <scope>IDENTIFICATION</scope>
</reference>
<gene>
    <name evidence="1" type="ORF">GPUH_LOCUS21236</name>
</gene>